<dbReference type="InterPro" id="IPR029058">
    <property type="entry name" value="AB_hydrolase_fold"/>
</dbReference>
<dbReference type="Pfam" id="PF00756">
    <property type="entry name" value="Esterase"/>
    <property type="match status" value="1"/>
</dbReference>
<proteinExistence type="predicted"/>
<dbReference type="InterPro" id="IPR050583">
    <property type="entry name" value="Mycobacterial_A85_antigen"/>
</dbReference>
<dbReference type="InterPro" id="IPR000801">
    <property type="entry name" value="Esterase-like"/>
</dbReference>
<reference evidence="1" key="1">
    <citation type="submission" date="2020-05" db="EMBL/GenBank/DDBJ databases">
        <authorList>
            <person name="Chiriac C."/>
            <person name="Salcher M."/>
            <person name="Ghai R."/>
            <person name="Kavagutti S V."/>
        </authorList>
    </citation>
    <scope>NUCLEOTIDE SEQUENCE</scope>
</reference>
<dbReference type="SUPFAM" id="SSF53474">
    <property type="entry name" value="alpha/beta-Hydrolases"/>
    <property type="match status" value="1"/>
</dbReference>
<accession>A0A6J7A3C2</accession>
<dbReference type="EMBL" id="CAFABF010000026">
    <property type="protein sequence ID" value="CAB4827018.1"/>
    <property type="molecule type" value="Genomic_DNA"/>
</dbReference>
<dbReference type="PANTHER" id="PTHR48098">
    <property type="entry name" value="ENTEROCHELIN ESTERASE-RELATED"/>
    <property type="match status" value="1"/>
</dbReference>
<name>A0A6J7A3C2_9ZZZZ</name>
<dbReference type="AlphaFoldDB" id="A0A6J7A3C2"/>
<evidence type="ECO:0000313" key="1">
    <source>
        <dbReference type="EMBL" id="CAB4827018.1"/>
    </source>
</evidence>
<sequence length="288" mass="32799">MIEQMLEIEKFQVRGLPGNVHKVRIGQRMIDYWAPRNPGRHILVAHDGQGVLDRRNVGINPRYRATWELAQSSIRIAEKQGLIPPTVICIYHTPFEEDSIGRLKDYTPAQYMSKKEDWFVESFGVYQEQVDSFINHLSADQLIDEIANVIVPEIAGQIGQEIDTDKTAILGASMGGLASIYSVIKRPDFFTTALSFSPHWIIGQSELAEKMLTDFPSPGSHKLWMSRGTKGLDARYEQAQNLADKVIRERGYVDNRDLITRILNRGSHTNATWARYVPAALDFWMRRA</sequence>
<dbReference type="Gene3D" id="3.40.50.1820">
    <property type="entry name" value="alpha/beta hydrolase"/>
    <property type="match status" value="1"/>
</dbReference>
<dbReference type="PANTHER" id="PTHR48098:SF6">
    <property type="entry name" value="FERRI-BACILLIBACTIN ESTERASE BESA"/>
    <property type="match status" value="1"/>
</dbReference>
<organism evidence="1">
    <name type="scientific">freshwater metagenome</name>
    <dbReference type="NCBI Taxonomy" id="449393"/>
    <lineage>
        <taxon>unclassified sequences</taxon>
        <taxon>metagenomes</taxon>
        <taxon>ecological metagenomes</taxon>
    </lineage>
</organism>
<gene>
    <name evidence="1" type="ORF">UFOPK3167_00683</name>
</gene>
<protein>
    <submittedName>
        <fullName evidence="1">Unannotated protein</fullName>
    </submittedName>
</protein>